<evidence type="ECO:0000313" key="2">
    <source>
        <dbReference type="EMBL" id="GCA71676.1"/>
    </source>
</evidence>
<evidence type="ECO:0000313" key="3">
    <source>
        <dbReference type="Proteomes" id="UP000323569"/>
    </source>
</evidence>
<sequence>MICKLLSVSMLATVLVAVASSTPVQAKPKTYKCESYKTMDGQWRYRISPPLQGSFGNTPNSQNFMNCFIPVSNKKCRYDNNTGDGWHECGKCKKAPNDPFNFCLREGYGEIIEVPNRGRYRAFRTGTTIVLD</sequence>
<name>A0A5A5RH26_MICAE</name>
<gene>
    <name evidence="2" type="ORF">MiYa_03218</name>
</gene>
<dbReference type="AlphaFoldDB" id="A0A5A5RH26"/>
<reference evidence="2 3" key="1">
    <citation type="submission" date="2018-09" db="EMBL/GenBank/DDBJ databases">
        <title>Evolutionary history of phycoerythrin pigmentation in the water bloom-forming cyanobacterium Microcystis aeruginosa.</title>
        <authorList>
            <person name="Tanabe Y."/>
            <person name="Tanabe Y."/>
            <person name="Yamaguchi H."/>
        </authorList>
    </citation>
    <scope>NUCLEOTIDE SEQUENCE [LARGE SCALE GENOMIC DNA]</scope>
    <source>
        <strain evidence="2 3">NIES-2519</strain>
    </source>
</reference>
<dbReference type="EMBL" id="BHVO01000064">
    <property type="protein sequence ID" value="GCA71676.1"/>
    <property type="molecule type" value="Genomic_DNA"/>
</dbReference>
<feature type="chain" id="PRO_5022895993" description="Secreted protein" evidence="1">
    <location>
        <begin position="27"/>
        <end position="132"/>
    </location>
</feature>
<accession>A0A5A5RH26</accession>
<dbReference type="Proteomes" id="UP000323569">
    <property type="component" value="Unassembled WGS sequence"/>
</dbReference>
<organism evidence="2 3">
    <name type="scientific">Microcystis aeruginosa NIES-2519</name>
    <dbReference type="NCBI Taxonomy" id="2303981"/>
    <lineage>
        <taxon>Bacteria</taxon>
        <taxon>Bacillati</taxon>
        <taxon>Cyanobacteriota</taxon>
        <taxon>Cyanophyceae</taxon>
        <taxon>Oscillatoriophycideae</taxon>
        <taxon>Chroococcales</taxon>
        <taxon>Microcystaceae</taxon>
        <taxon>Microcystis</taxon>
    </lineage>
</organism>
<evidence type="ECO:0008006" key="4">
    <source>
        <dbReference type="Google" id="ProtNLM"/>
    </source>
</evidence>
<keyword evidence="1" id="KW-0732">Signal</keyword>
<comment type="caution">
    <text evidence="2">The sequence shown here is derived from an EMBL/GenBank/DDBJ whole genome shotgun (WGS) entry which is preliminary data.</text>
</comment>
<feature type="signal peptide" evidence="1">
    <location>
        <begin position="1"/>
        <end position="26"/>
    </location>
</feature>
<evidence type="ECO:0000256" key="1">
    <source>
        <dbReference type="SAM" id="SignalP"/>
    </source>
</evidence>
<protein>
    <recommendedName>
        <fullName evidence="4">Secreted protein</fullName>
    </recommendedName>
</protein>
<proteinExistence type="predicted"/>